<dbReference type="InterPro" id="IPR018608">
    <property type="entry name" value="Gti1/Pac2"/>
</dbReference>
<keyword evidence="3" id="KW-1185">Reference proteome</keyword>
<dbReference type="PANTHER" id="PTHR28027">
    <property type="entry name" value="TRANSCRIPTIONAL REGULATOR MIT1"/>
    <property type="match status" value="1"/>
</dbReference>
<accession>A0ABR3JN01</accession>
<feature type="compositionally biased region" description="Polar residues" evidence="1">
    <location>
        <begin position="221"/>
        <end position="230"/>
    </location>
</feature>
<name>A0ABR3JN01_9AGAR</name>
<evidence type="ECO:0000256" key="1">
    <source>
        <dbReference type="SAM" id="MobiDB-lite"/>
    </source>
</evidence>
<comment type="caution">
    <text evidence="2">The sequence shown here is derived from an EMBL/GenBank/DDBJ whole genome shotgun (WGS) entry which is preliminary data.</text>
</comment>
<reference evidence="3" key="1">
    <citation type="submission" date="2024-06" db="EMBL/GenBank/DDBJ databases">
        <title>Multi-omics analyses provide insights into the biosynthesis of the anticancer antibiotic pleurotin in Hohenbuehelia grisea.</title>
        <authorList>
            <person name="Weaver J.A."/>
            <person name="Alberti F."/>
        </authorList>
    </citation>
    <scope>NUCLEOTIDE SEQUENCE [LARGE SCALE GENOMIC DNA]</scope>
    <source>
        <strain evidence="3">T-177</strain>
    </source>
</reference>
<feature type="compositionally biased region" description="Low complexity" evidence="1">
    <location>
        <begin position="255"/>
        <end position="270"/>
    </location>
</feature>
<organism evidence="2 3">
    <name type="scientific">Hohenbuehelia grisea</name>
    <dbReference type="NCBI Taxonomy" id="104357"/>
    <lineage>
        <taxon>Eukaryota</taxon>
        <taxon>Fungi</taxon>
        <taxon>Dikarya</taxon>
        <taxon>Basidiomycota</taxon>
        <taxon>Agaricomycotina</taxon>
        <taxon>Agaricomycetes</taxon>
        <taxon>Agaricomycetidae</taxon>
        <taxon>Agaricales</taxon>
        <taxon>Pleurotineae</taxon>
        <taxon>Pleurotaceae</taxon>
        <taxon>Hohenbuehelia</taxon>
    </lineage>
</organism>
<feature type="region of interest" description="Disordered" evidence="1">
    <location>
        <begin position="205"/>
        <end position="270"/>
    </location>
</feature>
<gene>
    <name evidence="2" type="ORF">HGRIS_002995</name>
</gene>
<dbReference type="Proteomes" id="UP001556367">
    <property type="component" value="Unassembled WGS sequence"/>
</dbReference>
<protein>
    <recommendedName>
        <fullName evidence="4">Gti1/Pac2 family-domain-containing protein</fullName>
    </recommendedName>
</protein>
<dbReference type="EMBL" id="JASNQZ010000006">
    <property type="protein sequence ID" value="KAL0956887.1"/>
    <property type="molecule type" value="Genomic_DNA"/>
</dbReference>
<evidence type="ECO:0000313" key="2">
    <source>
        <dbReference type="EMBL" id="KAL0956887.1"/>
    </source>
</evidence>
<proteinExistence type="predicted"/>
<evidence type="ECO:0000313" key="3">
    <source>
        <dbReference type="Proteomes" id="UP001556367"/>
    </source>
</evidence>
<sequence length="301" mass="34146">MQSYYQPTTHGRPFPSNSVFSLQRATCAGIRIRSPADARVIFHAVALNVLPIVTRRLDAEERSSITPGSVYVWEERGPHAEATGLGIERWTDGIRWGPSRVRDGFLFYHEKENRQSDSENMSPIRPAPSRGLIKQTYSVFVDTEHGRKKWHLIAYFTEESLSYLRTIHEHPHLATLLVPHGKYKSARSAKGRIRDQIEDDYVEPSIHIPHSSPHQGPPTSPLSAGSQTSPLDPRRFLPQQPRYEYPRFRDDERYSVASSSSSEPDTPSHSLAPLAYLENIAPMARHPVDEKVLMMFSPTIS</sequence>
<feature type="compositionally biased region" description="Basic and acidic residues" evidence="1">
    <location>
        <begin position="244"/>
        <end position="254"/>
    </location>
</feature>
<dbReference type="PANTHER" id="PTHR28027:SF1">
    <property type="entry name" value="CAMP INDEPENDENT REGULATORY PROTEIN (AFU_ORTHOLOGUE AFUA_3G09640)"/>
    <property type="match status" value="1"/>
</dbReference>
<evidence type="ECO:0008006" key="4">
    <source>
        <dbReference type="Google" id="ProtNLM"/>
    </source>
</evidence>
<dbReference type="Pfam" id="PF09729">
    <property type="entry name" value="Gti1_Pac2"/>
    <property type="match status" value="1"/>
</dbReference>